<comment type="subcellular location">
    <subcellularLocation>
        <location evidence="2">Chromosome</location>
    </subcellularLocation>
    <subcellularLocation>
        <location evidence="1">Nucleus</location>
    </subcellularLocation>
</comment>
<evidence type="ECO:0000256" key="10">
    <source>
        <dbReference type="ARBA" id="ARBA00023204"/>
    </source>
</evidence>
<comment type="similarity">
    <text evidence="3">Belongs to the SMC family. SMC6 subfamily.</text>
</comment>
<feature type="coiled-coil region" evidence="12">
    <location>
        <begin position="310"/>
        <end position="404"/>
    </location>
</feature>
<feature type="region of interest" description="Disordered" evidence="13">
    <location>
        <begin position="22"/>
        <end position="78"/>
    </location>
</feature>
<feature type="coiled-coil region" evidence="12">
    <location>
        <begin position="753"/>
        <end position="930"/>
    </location>
</feature>
<evidence type="ECO:0000256" key="8">
    <source>
        <dbReference type="ARBA" id="ARBA00023054"/>
    </source>
</evidence>
<evidence type="ECO:0000256" key="6">
    <source>
        <dbReference type="ARBA" id="ARBA00022763"/>
    </source>
</evidence>
<reference evidence="15 16" key="1">
    <citation type="submission" date="2016-03" db="EMBL/GenBank/DDBJ databases">
        <authorList>
            <person name="Ploux O."/>
        </authorList>
    </citation>
    <scope>NUCLEOTIDE SEQUENCE [LARGE SCALE GENOMIC DNA]</scope>
    <source>
        <strain evidence="15 16">UAMH 11012</strain>
    </source>
</reference>
<evidence type="ECO:0000313" key="15">
    <source>
        <dbReference type="EMBL" id="CZR57426.1"/>
    </source>
</evidence>
<keyword evidence="16" id="KW-1185">Reference proteome</keyword>
<gene>
    <name evidence="15" type="ORF">PAC_07315</name>
</gene>
<dbReference type="GO" id="GO:0003684">
    <property type="term" value="F:damaged DNA binding"/>
    <property type="evidence" value="ECO:0007669"/>
    <property type="project" value="TreeGrafter"/>
</dbReference>
<name>A0A1L7WXD5_9HELO</name>
<dbReference type="GO" id="GO:0030915">
    <property type="term" value="C:Smc5-Smc6 complex"/>
    <property type="evidence" value="ECO:0007669"/>
    <property type="project" value="TreeGrafter"/>
</dbReference>
<keyword evidence="5" id="KW-0547">Nucleotide-binding</keyword>
<keyword evidence="11" id="KW-0539">Nucleus</keyword>
<evidence type="ECO:0000256" key="4">
    <source>
        <dbReference type="ARBA" id="ARBA00022454"/>
    </source>
</evidence>
<dbReference type="OrthoDB" id="10265785at2759"/>
<feature type="compositionally biased region" description="Acidic residues" evidence="13">
    <location>
        <begin position="57"/>
        <end position="73"/>
    </location>
</feature>
<dbReference type="GO" id="GO:0005524">
    <property type="term" value="F:ATP binding"/>
    <property type="evidence" value="ECO:0007669"/>
    <property type="project" value="UniProtKB-KW"/>
</dbReference>
<dbReference type="PANTHER" id="PTHR19306:SF6">
    <property type="entry name" value="STRUCTURAL MAINTENANCE OF CHROMOSOMES PROTEIN 6"/>
    <property type="match status" value="1"/>
</dbReference>
<dbReference type="GO" id="GO:0000724">
    <property type="term" value="P:double-strand break repair via homologous recombination"/>
    <property type="evidence" value="ECO:0007669"/>
    <property type="project" value="TreeGrafter"/>
</dbReference>
<accession>A0A1L7WXD5</accession>
<keyword evidence="6" id="KW-0227">DNA damage</keyword>
<dbReference type="SUPFAM" id="SSF52540">
    <property type="entry name" value="P-loop containing nucleoside triphosphate hydrolases"/>
    <property type="match status" value="1"/>
</dbReference>
<dbReference type="InterPro" id="IPR003395">
    <property type="entry name" value="RecF/RecN/SMC_N"/>
</dbReference>
<feature type="compositionally biased region" description="Polar residues" evidence="13">
    <location>
        <begin position="38"/>
        <end position="47"/>
    </location>
</feature>
<evidence type="ECO:0000256" key="11">
    <source>
        <dbReference type="ARBA" id="ARBA00023242"/>
    </source>
</evidence>
<keyword evidence="8 12" id="KW-0175">Coiled coil</keyword>
<dbReference type="AlphaFoldDB" id="A0A1L7WXD5"/>
<keyword evidence="4" id="KW-0158">Chromosome</keyword>
<evidence type="ECO:0000256" key="1">
    <source>
        <dbReference type="ARBA" id="ARBA00004123"/>
    </source>
</evidence>
<evidence type="ECO:0000259" key="14">
    <source>
        <dbReference type="Pfam" id="PF02463"/>
    </source>
</evidence>
<evidence type="ECO:0000256" key="12">
    <source>
        <dbReference type="SAM" id="Coils"/>
    </source>
</evidence>
<dbReference type="EMBL" id="FJOG01000010">
    <property type="protein sequence ID" value="CZR57426.1"/>
    <property type="molecule type" value="Genomic_DNA"/>
</dbReference>
<dbReference type="InterPro" id="IPR027417">
    <property type="entry name" value="P-loop_NTPase"/>
</dbReference>
<dbReference type="SUPFAM" id="SSF57997">
    <property type="entry name" value="Tropomyosin"/>
    <property type="match status" value="1"/>
</dbReference>
<evidence type="ECO:0000256" key="9">
    <source>
        <dbReference type="ARBA" id="ARBA00023172"/>
    </source>
</evidence>
<keyword evidence="9" id="KW-0233">DNA recombination</keyword>
<dbReference type="GO" id="GO:0005634">
    <property type="term" value="C:nucleus"/>
    <property type="evidence" value="ECO:0007669"/>
    <property type="project" value="UniProtKB-SubCell"/>
</dbReference>
<protein>
    <submittedName>
        <fullName evidence="15">Related to DNA repair protein rad18</fullName>
    </submittedName>
</protein>
<organism evidence="15 16">
    <name type="scientific">Phialocephala subalpina</name>
    <dbReference type="NCBI Taxonomy" id="576137"/>
    <lineage>
        <taxon>Eukaryota</taxon>
        <taxon>Fungi</taxon>
        <taxon>Dikarya</taxon>
        <taxon>Ascomycota</taxon>
        <taxon>Pezizomycotina</taxon>
        <taxon>Leotiomycetes</taxon>
        <taxon>Helotiales</taxon>
        <taxon>Mollisiaceae</taxon>
        <taxon>Phialocephala</taxon>
        <taxon>Phialocephala fortinii species complex</taxon>
    </lineage>
</organism>
<dbReference type="Pfam" id="PF02463">
    <property type="entry name" value="SMC_N"/>
    <property type="match status" value="1"/>
</dbReference>
<dbReference type="Gene3D" id="3.40.50.300">
    <property type="entry name" value="P-loop containing nucleotide triphosphate hydrolases"/>
    <property type="match status" value="2"/>
</dbReference>
<evidence type="ECO:0000256" key="13">
    <source>
        <dbReference type="SAM" id="MobiDB-lite"/>
    </source>
</evidence>
<keyword evidence="7" id="KW-0067">ATP-binding</keyword>
<dbReference type="GO" id="GO:0035861">
    <property type="term" value="C:site of double-strand break"/>
    <property type="evidence" value="ECO:0007669"/>
    <property type="project" value="TreeGrafter"/>
</dbReference>
<evidence type="ECO:0000256" key="5">
    <source>
        <dbReference type="ARBA" id="ARBA00022741"/>
    </source>
</evidence>
<evidence type="ECO:0000256" key="3">
    <source>
        <dbReference type="ARBA" id="ARBA00006793"/>
    </source>
</evidence>
<dbReference type="STRING" id="576137.A0A1L7WXD5"/>
<feature type="region of interest" description="Disordered" evidence="13">
    <location>
        <begin position="497"/>
        <end position="524"/>
    </location>
</feature>
<keyword evidence="10" id="KW-0234">DNA repair</keyword>
<dbReference type="GO" id="GO:0003697">
    <property type="term" value="F:single-stranded DNA binding"/>
    <property type="evidence" value="ECO:0007669"/>
    <property type="project" value="TreeGrafter"/>
</dbReference>
<sequence length="1177" mass="133281">MAPQKRARDHDDDEDDIIAVESASSRLRQDINHKKQRVSLNRSASKSRNARGPSPDESSDDSSEDEELPDADANENAPPAATQYEQWRDNNFEHVAHPDLDDAKMTQQVLRSQKNRKVGDNRPADNATIEEITCINFMCHDRLHVELGPLINFIVGHNGSGKSAVLTAITLCLGGKVAATNRGSSLKSMIKSGKDQAMLIIKLKNKGHDAYQPDTYGESIIIERHFSKSGSSNWKLKSATGRPISTKKGDIDDIVEYFNLQVDNPMNVLTQDAAKSFIQTSTPAQKYMFFHKGVQLEALDHDFQLLAETCGQIEEKLEAAKADVLALKKKSEAAEAKLEVLRQHEGMKLKLKELMRKLAWAQVFELEEKLRQREEEVADYEQQLKNAQRKIEEKSEAFEIADRAFEHAKETATALRAELEPLQDSQDAAKSAYNSAKKNVEEFVTSLGGYKTAVKDAQIKVKSFQDSITKEQKLLEEANGGAHAQKLAELADAEQAAVNARATQSRNEQESRQLEQNRQNAQDAARKIEAPLMAKRNEIKEAQERLQSLNRDRGNVWAGFDRNMPKLIKMIKEDRGFLETPVGPMGAHIRLKNSQWSDLLESQMASNLTGFIVTSKPDQVRLTKLLRQERMEFCPVIIGNHHPIDITGNEPDEQFETILRALEIDNELVKRHLIISMGIEQSILVKKREDALKIMFEGSRPKNVRQCFCLHDSQRGWGHRLGFAGRSGVNRDMTPVNPPINKPRMKTDIESRAVYQRETVNQLEAEVKALESEKRQLQANKQKCETAVGRNKQDADRFKIAVQRADDKVENLKIEVEKYQLEDGAIDGHRENLREAEVDLGIAQEAYGNISLQREPLNNVAFEKKRELDAAKKVVEEHEAKINKAREKIGQRERARNSVLVEKNHVIGEIEELRTKEEATSRKREELVEKVAGFIEEAKKVCAERVHLEPGESYDKLGPQFDMLKKRVKEAAKRQGGSDKDIMEAALEADRIWQHARDERGELLELLGLLKQTLFKRMAMYRNFQSGISARSRINFNYLLSERGFRGKLLIDHVHKKLDVQVEPDETVKSSKGRQTKTLSGGEKSFSSICLLLALWEAMGAPIRCLDEFDVFMDDVNRDVSTRLIIQGARRSVGRQFILISPKALGSGAADAPDVKITKLHDPREKQRRIDEMIQDE</sequence>
<evidence type="ECO:0000256" key="2">
    <source>
        <dbReference type="ARBA" id="ARBA00004286"/>
    </source>
</evidence>
<dbReference type="Proteomes" id="UP000184330">
    <property type="component" value="Unassembled WGS sequence"/>
</dbReference>
<proteinExistence type="inferred from homology"/>
<feature type="domain" description="RecF/RecN/SMC N-terminal" evidence="14">
    <location>
        <begin position="129"/>
        <end position="1143"/>
    </location>
</feature>
<evidence type="ECO:0000256" key="7">
    <source>
        <dbReference type="ARBA" id="ARBA00022840"/>
    </source>
</evidence>
<evidence type="ECO:0000313" key="16">
    <source>
        <dbReference type="Proteomes" id="UP000184330"/>
    </source>
</evidence>
<dbReference type="PANTHER" id="PTHR19306">
    <property type="entry name" value="STRUCTURAL MAINTENANCE OF CHROMOSOMES 5,6 SMC5, SMC6"/>
    <property type="match status" value="1"/>
</dbReference>